<feature type="transmembrane region" description="Helical" evidence="11">
    <location>
        <begin position="151"/>
        <end position="173"/>
    </location>
</feature>
<dbReference type="GO" id="GO:0005886">
    <property type="term" value="C:plasma membrane"/>
    <property type="evidence" value="ECO:0007669"/>
    <property type="project" value="UniProtKB-SubCell"/>
</dbReference>
<dbReference type="InterPro" id="IPR016169">
    <property type="entry name" value="FAD-bd_PCMH_sub2"/>
</dbReference>
<dbReference type="InterPro" id="IPR002550">
    <property type="entry name" value="CNNM"/>
</dbReference>
<evidence type="ECO:0000256" key="8">
    <source>
        <dbReference type="ARBA" id="ARBA00023136"/>
    </source>
</evidence>
<dbReference type="Proteomes" id="UP000320547">
    <property type="component" value="Unassembled WGS sequence"/>
</dbReference>
<name>A0A562USL6_9SPHN</name>
<feature type="transmembrane region" description="Helical" evidence="11">
    <location>
        <begin position="23"/>
        <end position="46"/>
    </location>
</feature>
<sequence length="444" mass="47557">MKLASAKIYASEVSVTPFPWPDAFIIIGLIVLNGVFAMSELAIVSAKPARLKAKRDKGSVSAKTALQLAADPGKFLSTVQIGITLVGIIAGAYSGASLGEPVGERLAAFGVPTDYASDAGFVLVIALTTYLSLVVGELVPKQLALRHAVPIALAMARPMAMIAKFAAPLVWVLDTSSGVLIRMLGVRPGGQSSVTAEELQMIFADATRSGAIEEDQHQILTGVVRLAERPVRELMTPRTELDWIEIAANEAEIRKTIENSPHSLLPVADGSADNVLGVVKVREVLGAMVQGKKVSLKRLMRKAEVVPDQLDAMDALRVLQQSEIAMAMVHDEYGHLDGIITPVDLLTAMAGEFASDQDEGDTPLLVEREDGSLLVSGALSADALADRLGIEYDESREFGTAAGYVLSVMKRLPVAGDHFHDQGWRFEVVDMDGRRIDKLLVSQE</sequence>
<evidence type="ECO:0000256" key="9">
    <source>
        <dbReference type="PROSITE-ProRule" id="PRU00703"/>
    </source>
</evidence>
<dbReference type="InterPro" id="IPR000644">
    <property type="entry name" value="CBS_dom"/>
</dbReference>
<dbReference type="PANTHER" id="PTHR43099:SF5">
    <property type="entry name" value="HLYC_CORC FAMILY TRANSPORTER"/>
    <property type="match status" value="1"/>
</dbReference>
<feature type="transmembrane region" description="Helical" evidence="11">
    <location>
        <begin position="119"/>
        <end position="139"/>
    </location>
</feature>
<evidence type="ECO:0000256" key="6">
    <source>
        <dbReference type="ARBA" id="ARBA00022989"/>
    </source>
</evidence>
<protein>
    <submittedName>
        <fullName evidence="14">Putative hemolysin</fullName>
    </submittedName>
</protein>
<evidence type="ECO:0000256" key="7">
    <source>
        <dbReference type="ARBA" id="ARBA00023122"/>
    </source>
</evidence>
<evidence type="ECO:0000256" key="4">
    <source>
        <dbReference type="ARBA" id="ARBA00022692"/>
    </source>
</evidence>
<keyword evidence="4 10" id="KW-0812">Transmembrane</keyword>
<feature type="domain" description="CNNM transmembrane" evidence="13">
    <location>
        <begin position="15"/>
        <end position="216"/>
    </location>
</feature>
<accession>A0A562USL6</accession>
<feature type="transmembrane region" description="Helical" evidence="11">
    <location>
        <begin position="75"/>
        <end position="99"/>
    </location>
</feature>
<dbReference type="Pfam" id="PF01595">
    <property type="entry name" value="CNNM"/>
    <property type="match status" value="1"/>
</dbReference>
<dbReference type="GO" id="GO:0050660">
    <property type="term" value="F:flavin adenine dinucleotide binding"/>
    <property type="evidence" value="ECO:0007669"/>
    <property type="project" value="InterPro"/>
</dbReference>
<evidence type="ECO:0000256" key="11">
    <source>
        <dbReference type="SAM" id="Phobius"/>
    </source>
</evidence>
<dbReference type="SMART" id="SM01091">
    <property type="entry name" value="CorC_HlyC"/>
    <property type="match status" value="1"/>
</dbReference>
<dbReference type="InterPro" id="IPR005170">
    <property type="entry name" value="Transptr-assoc_dom"/>
</dbReference>
<dbReference type="SUPFAM" id="SSF54631">
    <property type="entry name" value="CBS-domain pair"/>
    <property type="match status" value="1"/>
</dbReference>
<dbReference type="AlphaFoldDB" id="A0A562USL6"/>
<dbReference type="STRING" id="476157.GCA_001663155_00530"/>
<dbReference type="InterPro" id="IPR051676">
    <property type="entry name" value="UPF0053_domain"/>
</dbReference>
<evidence type="ECO:0000256" key="1">
    <source>
        <dbReference type="ARBA" id="ARBA00004651"/>
    </source>
</evidence>
<evidence type="ECO:0000256" key="2">
    <source>
        <dbReference type="ARBA" id="ARBA00006446"/>
    </source>
</evidence>
<dbReference type="PROSITE" id="PS51846">
    <property type="entry name" value="CNNM"/>
    <property type="match status" value="1"/>
</dbReference>
<evidence type="ECO:0000313" key="14">
    <source>
        <dbReference type="EMBL" id="TWJ08597.1"/>
    </source>
</evidence>
<dbReference type="Pfam" id="PF00571">
    <property type="entry name" value="CBS"/>
    <property type="match status" value="1"/>
</dbReference>
<evidence type="ECO:0000313" key="15">
    <source>
        <dbReference type="Proteomes" id="UP000320547"/>
    </source>
</evidence>
<dbReference type="Gene3D" id="3.10.580.10">
    <property type="entry name" value="CBS-domain"/>
    <property type="match status" value="1"/>
</dbReference>
<dbReference type="InterPro" id="IPR044751">
    <property type="entry name" value="Ion_transp-like_CBS"/>
</dbReference>
<keyword evidence="15" id="KW-1185">Reference proteome</keyword>
<dbReference type="SUPFAM" id="SSF56176">
    <property type="entry name" value="FAD-binding/transporter-associated domain-like"/>
    <property type="match status" value="1"/>
</dbReference>
<dbReference type="CDD" id="cd04590">
    <property type="entry name" value="CBS_pair_CorC_HlyC_assoc"/>
    <property type="match status" value="1"/>
</dbReference>
<evidence type="ECO:0000259" key="13">
    <source>
        <dbReference type="PROSITE" id="PS51846"/>
    </source>
</evidence>
<gene>
    <name evidence="14" type="ORF">JN10_0212</name>
</gene>
<evidence type="ECO:0000256" key="5">
    <source>
        <dbReference type="ARBA" id="ARBA00022737"/>
    </source>
</evidence>
<dbReference type="Pfam" id="PF03471">
    <property type="entry name" value="CorC_HlyC"/>
    <property type="match status" value="1"/>
</dbReference>
<evidence type="ECO:0000256" key="3">
    <source>
        <dbReference type="ARBA" id="ARBA00022475"/>
    </source>
</evidence>
<comment type="caution">
    <text evidence="14">The sequence shown here is derived from an EMBL/GenBank/DDBJ whole genome shotgun (WGS) entry which is preliminary data.</text>
</comment>
<dbReference type="InterPro" id="IPR036318">
    <property type="entry name" value="FAD-bd_PCMH-like_sf"/>
</dbReference>
<feature type="domain" description="CBS" evidence="12">
    <location>
        <begin position="299"/>
        <end position="355"/>
    </location>
</feature>
<reference evidence="14 15" key="1">
    <citation type="submission" date="2019-07" db="EMBL/GenBank/DDBJ databases">
        <title>Genomic Encyclopedia of Archaeal and Bacterial Type Strains, Phase II (KMG-II): from individual species to whole genera.</title>
        <authorList>
            <person name="Goeker M."/>
        </authorList>
    </citation>
    <scope>NUCLEOTIDE SEQUENCE [LARGE SCALE GENOMIC DNA]</scope>
    <source>
        <strain evidence="14 15">ATCC BAA-2084</strain>
    </source>
</reference>
<dbReference type="EMBL" id="VLLK01000001">
    <property type="protein sequence ID" value="TWJ08597.1"/>
    <property type="molecule type" value="Genomic_DNA"/>
</dbReference>
<dbReference type="PROSITE" id="PS51371">
    <property type="entry name" value="CBS"/>
    <property type="match status" value="1"/>
</dbReference>
<evidence type="ECO:0000259" key="12">
    <source>
        <dbReference type="PROSITE" id="PS51371"/>
    </source>
</evidence>
<comment type="similarity">
    <text evidence="2">Belongs to the UPF0053 family. Hemolysin C subfamily.</text>
</comment>
<proteinExistence type="inferred from homology"/>
<keyword evidence="7 9" id="KW-0129">CBS domain</keyword>
<keyword evidence="5" id="KW-0677">Repeat</keyword>
<keyword evidence="3" id="KW-1003">Cell membrane</keyword>
<keyword evidence="8 10" id="KW-0472">Membrane</keyword>
<evidence type="ECO:0000256" key="10">
    <source>
        <dbReference type="PROSITE-ProRule" id="PRU01193"/>
    </source>
</evidence>
<comment type="subcellular location">
    <subcellularLocation>
        <location evidence="1">Cell membrane</location>
        <topology evidence="1">Multi-pass membrane protein</topology>
    </subcellularLocation>
</comment>
<keyword evidence="6 10" id="KW-1133">Transmembrane helix</keyword>
<dbReference type="InterPro" id="IPR046342">
    <property type="entry name" value="CBS_dom_sf"/>
</dbReference>
<dbReference type="Gene3D" id="3.30.465.10">
    <property type="match status" value="1"/>
</dbReference>
<dbReference type="PANTHER" id="PTHR43099">
    <property type="entry name" value="UPF0053 PROTEIN YRKA"/>
    <property type="match status" value="1"/>
</dbReference>
<organism evidence="14 15">
    <name type="scientific">Altererythrobacter ishigakiensis</name>
    <dbReference type="NCBI Taxonomy" id="476157"/>
    <lineage>
        <taxon>Bacteria</taxon>
        <taxon>Pseudomonadati</taxon>
        <taxon>Pseudomonadota</taxon>
        <taxon>Alphaproteobacteria</taxon>
        <taxon>Sphingomonadales</taxon>
        <taxon>Erythrobacteraceae</taxon>
        <taxon>Altererythrobacter</taxon>
    </lineage>
</organism>